<dbReference type="Proteomes" id="UP000296159">
    <property type="component" value="Unassembled WGS sequence"/>
</dbReference>
<dbReference type="EMBL" id="QDKH01000047">
    <property type="protein sequence ID" value="PWC09640.1"/>
    <property type="molecule type" value="Genomic_DNA"/>
</dbReference>
<proteinExistence type="predicted"/>
<evidence type="ECO:0000313" key="2">
    <source>
        <dbReference type="EMBL" id="PWC09640.1"/>
    </source>
</evidence>
<keyword evidence="1" id="KW-0812">Transmembrane</keyword>
<organism evidence="2 3">
    <name type="scientific">Brenneria corticis</name>
    <dbReference type="NCBI Taxonomy" id="2173106"/>
    <lineage>
        <taxon>Bacteria</taxon>
        <taxon>Pseudomonadati</taxon>
        <taxon>Pseudomonadota</taxon>
        <taxon>Gammaproteobacteria</taxon>
        <taxon>Enterobacterales</taxon>
        <taxon>Pectobacteriaceae</taxon>
        <taxon>Brenneria</taxon>
    </lineage>
</organism>
<keyword evidence="3" id="KW-1185">Reference proteome</keyword>
<evidence type="ECO:0000313" key="3">
    <source>
        <dbReference type="Proteomes" id="UP000296159"/>
    </source>
</evidence>
<dbReference type="AlphaFoldDB" id="A0A2U1TJP5"/>
<gene>
    <name evidence="2" type="ORF">DDT56_23450</name>
</gene>
<protein>
    <submittedName>
        <fullName evidence="2">Uncharacterized protein</fullName>
    </submittedName>
</protein>
<comment type="caution">
    <text evidence="2">The sequence shown here is derived from an EMBL/GenBank/DDBJ whole genome shotgun (WGS) entry which is preliminary data.</text>
</comment>
<keyword evidence="1" id="KW-1133">Transmembrane helix</keyword>
<reference evidence="2 3" key="1">
    <citation type="submission" date="2018-04" db="EMBL/GenBank/DDBJ databases">
        <title>Brenneria corticis sp.nov.</title>
        <authorList>
            <person name="Li Y."/>
        </authorList>
    </citation>
    <scope>NUCLEOTIDE SEQUENCE [LARGE SCALE GENOMIC DNA]</scope>
    <source>
        <strain evidence="2 3">CFCC 11842</strain>
    </source>
</reference>
<feature type="transmembrane region" description="Helical" evidence="1">
    <location>
        <begin position="48"/>
        <end position="69"/>
    </location>
</feature>
<dbReference type="RefSeq" id="WP_136168747.1">
    <property type="nucleotide sequence ID" value="NZ_KZ819109.1"/>
</dbReference>
<keyword evidence="1" id="KW-0472">Membrane</keyword>
<sequence>MSSTAFIICLILAAVMITVHPVFAMPFGIAALVITSKSKMHMDSEVSIIFGIVGFILFLALVMCIRNWLR</sequence>
<name>A0A2U1TJP5_9GAMM</name>
<evidence type="ECO:0000256" key="1">
    <source>
        <dbReference type="SAM" id="Phobius"/>
    </source>
</evidence>
<accession>A0A2U1TJP5</accession>